<dbReference type="Proteomes" id="UP000034072">
    <property type="component" value="Unassembled WGS sequence"/>
</dbReference>
<dbReference type="UniPathway" id="UPA00219"/>
<organism evidence="11 12">
    <name type="scientific">Candidatus Yanofskybacteria bacterium GW2011_GWE2_40_11</name>
    <dbReference type="NCBI Taxonomy" id="1619033"/>
    <lineage>
        <taxon>Bacteria</taxon>
        <taxon>Candidatus Yanofskyibacteriota</taxon>
    </lineage>
</organism>
<comment type="caution">
    <text evidence="11">The sequence shown here is derived from an EMBL/GenBank/DDBJ whole genome shotgun (WGS) entry which is preliminary data.</text>
</comment>
<evidence type="ECO:0000256" key="8">
    <source>
        <dbReference type="ARBA" id="ARBA00023316"/>
    </source>
</evidence>
<feature type="active site" description="Proton donor/acceptor" evidence="9">
    <location>
        <position position="130"/>
    </location>
</feature>
<keyword evidence="7 9" id="KW-0573">Peptidoglycan synthesis</keyword>
<dbReference type="PANTHER" id="PTHR30582">
    <property type="entry name" value="L,D-TRANSPEPTIDASE"/>
    <property type="match status" value="1"/>
</dbReference>
<dbReference type="GO" id="GO:0008360">
    <property type="term" value="P:regulation of cell shape"/>
    <property type="evidence" value="ECO:0007669"/>
    <property type="project" value="UniProtKB-UniRule"/>
</dbReference>
<evidence type="ECO:0000256" key="6">
    <source>
        <dbReference type="ARBA" id="ARBA00022960"/>
    </source>
</evidence>
<dbReference type="EMBL" id="LBXZ01000008">
    <property type="protein sequence ID" value="KKR40507.1"/>
    <property type="molecule type" value="Genomic_DNA"/>
</dbReference>
<evidence type="ECO:0000256" key="7">
    <source>
        <dbReference type="ARBA" id="ARBA00022984"/>
    </source>
</evidence>
<protein>
    <submittedName>
        <fullName evidence="11">ErfK/YbiS/YcfS/YnhG superfamily protein</fullName>
    </submittedName>
</protein>
<dbReference type="InterPro" id="IPR050979">
    <property type="entry name" value="LD-transpeptidase"/>
</dbReference>
<dbReference type="GO" id="GO:0016757">
    <property type="term" value="F:glycosyltransferase activity"/>
    <property type="evidence" value="ECO:0007669"/>
    <property type="project" value="UniProtKB-KW"/>
</dbReference>
<dbReference type="GO" id="GO:0018104">
    <property type="term" value="P:peptidoglycan-protein cross-linking"/>
    <property type="evidence" value="ECO:0007669"/>
    <property type="project" value="TreeGrafter"/>
</dbReference>
<name>A0A0G0TRL1_9BACT</name>
<comment type="pathway">
    <text evidence="1 9">Cell wall biogenesis; peptidoglycan biosynthesis.</text>
</comment>
<dbReference type="Pfam" id="PF03734">
    <property type="entry name" value="YkuD"/>
    <property type="match status" value="1"/>
</dbReference>
<feature type="active site" description="Nucleophile" evidence="9">
    <location>
        <position position="146"/>
    </location>
</feature>
<dbReference type="PANTHER" id="PTHR30582:SF24">
    <property type="entry name" value="L,D-TRANSPEPTIDASE ERFK_SRFK-RELATED"/>
    <property type="match status" value="1"/>
</dbReference>
<accession>A0A0G0TRL1</accession>
<dbReference type="Gene3D" id="2.40.440.10">
    <property type="entry name" value="L,D-transpeptidase catalytic domain-like"/>
    <property type="match status" value="1"/>
</dbReference>
<keyword evidence="4" id="KW-0808">Transferase</keyword>
<sequence>MRNMTVGIMFFLALSLGEVTLAQESSLSIRIKLSEFRLDVYDGDIIIANFDIATPAVMPKNLPVEALIRNFEMNPRWYPTELTREYYLKRRGIALPKVLEFGDPRNAMGRAIIRLDFIKPGVMPSAVAIHGTNDEKSIGTSISRGCIRMRNVDVEGLVNLIGRNKARVIFEK</sequence>
<evidence type="ECO:0000256" key="9">
    <source>
        <dbReference type="PROSITE-ProRule" id="PRU01373"/>
    </source>
</evidence>
<feature type="domain" description="L,D-TPase catalytic" evidence="10">
    <location>
        <begin position="27"/>
        <end position="171"/>
    </location>
</feature>
<evidence type="ECO:0000256" key="2">
    <source>
        <dbReference type="ARBA" id="ARBA00005992"/>
    </source>
</evidence>
<evidence type="ECO:0000256" key="5">
    <source>
        <dbReference type="ARBA" id="ARBA00022801"/>
    </source>
</evidence>
<dbReference type="SUPFAM" id="SSF141523">
    <property type="entry name" value="L,D-transpeptidase catalytic domain-like"/>
    <property type="match status" value="1"/>
</dbReference>
<dbReference type="GO" id="GO:0071555">
    <property type="term" value="P:cell wall organization"/>
    <property type="evidence" value="ECO:0007669"/>
    <property type="project" value="UniProtKB-UniRule"/>
</dbReference>
<keyword evidence="8 9" id="KW-0961">Cell wall biogenesis/degradation</keyword>
<dbReference type="GO" id="GO:0071972">
    <property type="term" value="F:peptidoglycan L,D-transpeptidase activity"/>
    <property type="evidence" value="ECO:0007669"/>
    <property type="project" value="TreeGrafter"/>
</dbReference>
<evidence type="ECO:0000256" key="4">
    <source>
        <dbReference type="ARBA" id="ARBA00022679"/>
    </source>
</evidence>
<dbReference type="CDD" id="cd16913">
    <property type="entry name" value="YkuD_like"/>
    <property type="match status" value="1"/>
</dbReference>
<evidence type="ECO:0000259" key="10">
    <source>
        <dbReference type="PROSITE" id="PS52029"/>
    </source>
</evidence>
<evidence type="ECO:0000313" key="11">
    <source>
        <dbReference type="EMBL" id="KKR40507.1"/>
    </source>
</evidence>
<evidence type="ECO:0000256" key="3">
    <source>
        <dbReference type="ARBA" id="ARBA00022676"/>
    </source>
</evidence>
<dbReference type="GO" id="GO:0005576">
    <property type="term" value="C:extracellular region"/>
    <property type="evidence" value="ECO:0007669"/>
    <property type="project" value="TreeGrafter"/>
</dbReference>
<keyword evidence="6 9" id="KW-0133">Cell shape</keyword>
<reference evidence="11 12" key="1">
    <citation type="journal article" date="2015" name="Nature">
        <title>rRNA introns, odd ribosomes, and small enigmatic genomes across a large radiation of phyla.</title>
        <authorList>
            <person name="Brown C.T."/>
            <person name="Hug L.A."/>
            <person name="Thomas B.C."/>
            <person name="Sharon I."/>
            <person name="Castelle C.J."/>
            <person name="Singh A."/>
            <person name="Wilkins M.J."/>
            <person name="Williams K.H."/>
            <person name="Banfield J.F."/>
        </authorList>
    </citation>
    <scope>NUCLEOTIDE SEQUENCE [LARGE SCALE GENOMIC DNA]</scope>
</reference>
<keyword evidence="5" id="KW-0378">Hydrolase</keyword>
<evidence type="ECO:0000313" key="12">
    <source>
        <dbReference type="Proteomes" id="UP000034072"/>
    </source>
</evidence>
<keyword evidence="3" id="KW-0328">Glycosyltransferase</keyword>
<gene>
    <name evidence="11" type="ORF">UT75_C0008G0029</name>
</gene>
<dbReference type="InterPro" id="IPR005490">
    <property type="entry name" value="LD_TPept_cat_dom"/>
</dbReference>
<comment type="similarity">
    <text evidence="2">Belongs to the YkuD family.</text>
</comment>
<dbReference type="AlphaFoldDB" id="A0A0G0TRL1"/>
<proteinExistence type="inferred from homology"/>
<dbReference type="PROSITE" id="PS52029">
    <property type="entry name" value="LD_TPASE"/>
    <property type="match status" value="1"/>
</dbReference>
<evidence type="ECO:0000256" key="1">
    <source>
        <dbReference type="ARBA" id="ARBA00004752"/>
    </source>
</evidence>
<dbReference type="InterPro" id="IPR038063">
    <property type="entry name" value="Transpep_catalytic_dom"/>
</dbReference>